<dbReference type="SUPFAM" id="SSF50494">
    <property type="entry name" value="Trypsin-like serine proteases"/>
    <property type="match status" value="1"/>
</dbReference>
<dbReference type="Gene3D" id="2.40.10.10">
    <property type="entry name" value="Trypsin-like serine proteases"/>
    <property type="match status" value="1"/>
</dbReference>
<dbReference type="EMBL" id="OB662177">
    <property type="protein sequence ID" value="CAD7229619.1"/>
    <property type="molecule type" value="Genomic_DNA"/>
</dbReference>
<name>A0A7R8WHY8_9CRUS</name>
<gene>
    <name evidence="1" type="ORF">CTOB1V02_LOCUS7488</name>
</gene>
<reference evidence="1" key="1">
    <citation type="submission" date="2020-11" db="EMBL/GenBank/DDBJ databases">
        <authorList>
            <person name="Tran Van P."/>
        </authorList>
    </citation>
    <scope>NUCLEOTIDE SEQUENCE</scope>
</reference>
<organism evidence="1">
    <name type="scientific">Cyprideis torosa</name>
    <dbReference type="NCBI Taxonomy" id="163714"/>
    <lineage>
        <taxon>Eukaryota</taxon>
        <taxon>Metazoa</taxon>
        <taxon>Ecdysozoa</taxon>
        <taxon>Arthropoda</taxon>
        <taxon>Crustacea</taxon>
        <taxon>Oligostraca</taxon>
        <taxon>Ostracoda</taxon>
        <taxon>Podocopa</taxon>
        <taxon>Podocopida</taxon>
        <taxon>Cytherocopina</taxon>
        <taxon>Cytheroidea</taxon>
        <taxon>Cytherideidae</taxon>
        <taxon>Cyprideis</taxon>
    </lineage>
</organism>
<dbReference type="InterPro" id="IPR009003">
    <property type="entry name" value="Peptidase_S1_PA"/>
</dbReference>
<dbReference type="InterPro" id="IPR043504">
    <property type="entry name" value="Peptidase_S1_PA_chymotrypsin"/>
</dbReference>
<dbReference type="AlphaFoldDB" id="A0A7R8WHY8"/>
<sequence length="182" mass="19765">MPFQLQSYAAGYQWITEENLVAIDPKVVPTDTKIVGGKDAREAFISGAGGGGFSVAPAEISGSTGSASLITAGDYNNGKKSRDEFIVRSGPGLTHPQYDPIHYWNDIALIFVIDDFPLGRGLITKIQAANLPPPTQRFNDGTCFVVVGWGHLEAKPGPPRMEAHTDEAVSYYLEWIQKHAMM</sequence>
<protein>
    <submittedName>
        <fullName evidence="1">Uncharacterized protein</fullName>
    </submittedName>
</protein>
<evidence type="ECO:0000313" key="1">
    <source>
        <dbReference type="EMBL" id="CAD7229619.1"/>
    </source>
</evidence>
<proteinExistence type="predicted"/>
<accession>A0A7R8WHY8</accession>